<dbReference type="ChiTaRS" id="CD22">
    <property type="organism name" value="human"/>
</dbReference>
<reference evidence="2 3" key="3">
    <citation type="journal article" date="2004" name="Nature">
        <title>Finishing the euchromatic sequence of the human genome.</title>
        <authorList>
            <consortium name="International Human Genome Sequencing Consortium"/>
        </authorList>
    </citation>
    <scope>NUCLEOTIDE SEQUENCE [LARGE SCALE GENOMIC DNA]</scope>
</reference>
<evidence type="ECO:0000313" key="2">
    <source>
        <dbReference type="Ensembl" id="ENSP00000470681.1"/>
    </source>
</evidence>
<dbReference type="HGNC" id="HGNC:1643">
    <property type="gene designation" value="CD22"/>
</dbReference>
<dbReference type="HOGENOM" id="CLU_3335347_0_0_1"/>
<reference evidence="2 3" key="2">
    <citation type="journal article" date="2004" name="Nature">
        <title>The DNA sequence and biology of human chromosome 19.</title>
        <authorList>
            <person name="Grimwood J."/>
            <person name="Gordon L.A."/>
            <person name="Olsen A."/>
            <person name="Terry A."/>
            <person name="Schmutz J."/>
            <person name="Lamerdin J."/>
            <person name="Hellsten U."/>
            <person name="Goodstein D."/>
            <person name="Couronne O."/>
            <person name="Tran-Gyamfi M."/>
            <person name="Aerts A."/>
            <person name="Altherr M."/>
            <person name="Ashworth L."/>
            <person name="Bajorek E."/>
            <person name="Black S."/>
            <person name="Branscomb E."/>
            <person name="Caenepeel S."/>
            <person name="Carrano A."/>
            <person name="Caoile C."/>
            <person name="Chan Y.M."/>
            <person name="Christensen M."/>
            <person name="Cleland C.A."/>
            <person name="Copeland A."/>
            <person name="Dalin E."/>
            <person name="Dehal P."/>
            <person name="Denys M."/>
            <person name="Detter J.C."/>
            <person name="Escobar J."/>
            <person name="Flowers D."/>
            <person name="Fotopulos D."/>
            <person name="Garcia C."/>
            <person name="Georgescu A.M."/>
            <person name="Glavina T."/>
            <person name="Gomez M."/>
            <person name="Gonzales E."/>
            <person name="Groza M."/>
            <person name="Hammon N."/>
            <person name="Hawkins T."/>
            <person name="Haydu L."/>
            <person name="Ho I."/>
            <person name="Huang W."/>
            <person name="Israni S."/>
            <person name="Jett J."/>
            <person name="Kadner K."/>
            <person name="Kimball H."/>
            <person name="Kobayashi A."/>
            <person name="Larionov V."/>
            <person name="Leem S.H."/>
            <person name="Lopez F."/>
            <person name="Lou Y."/>
            <person name="Lowry S."/>
            <person name="Malfatti S."/>
            <person name="Martinez D."/>
            <person name="McCready P."/>
            <person name="Medina C."/>
            <person name="Morgan J."/>
            <person name="Nelson K."/>
            <person name="Nolan M."/>
            <person name="Ovcharenko I."/>
            <person name="Pitluck S."/>
            <person name="Pollard M."/>
            <person name="Popkie A.P."/>
            <person name="Predki P."/>
            <person name="Quan G."/>
            <person name="Ramirez L."/>
            <person name="Rash S."/>
            <person name="Retterer J."/>
            <person name="Rodriguez A."/>
            <person name="Rogers S."/>
            <person name="Salamov A."/>
            <person name="Salazar A."/>
            <person name="She X."/>
            <person name="Smith D."/>
            <person name="Slezak T."/>
            <person name="Solovyev V."/>
            <person name="Thayer N."/>
            <person name="Tice H."/>
            <person name="Tsai M."/>
            <person name="Ustaszewska A."/>
            <person name="Vo N."/>
            <person name="Wagner M."/>
            <person name="Wheeler J."/>
            <person name="Wu K."/>
            <person name="Xie G."/>
            <person name="Yang J."/>
            <person name="Dubchak I."/>
            <person name="Furey T.S."/>
            <person name="DeJong P."/>
            <person name="Dickson M."/>
            <person name="Gordon D."/>
            <person name="Eichler E.E."/>
            <person name="Pennacchio L.A."/>
            <person name="Richardson P."/>
            <person name="Stubbs L."/>
            <person name="Rokhsar D.S."/>
            <person name="Myers R.M."/>
            <person name="Rubin E.M."/>
            <person name="Lucas S.M."/>
        </authorList>
    </citation>
    <scope>NUCLEOTIDE SEQUENCE [LARGE SCALE GENOMIC DNA]</scope>
</reference>
<dbReference type="ExpressionAtlas" id="M0QZP5">
    <property type="expression patterns" value="baseline and differential"/>
</dbReference>
<accession>M0QZP5</accession>
<evidence type="ECO:0000313" key="3">
    <source>
        <dbReference type="Proteomes" id="UP000005640"/>
    </source>
</evidence>
<gene>
    <name evidence="2" type="primary">CD22</name>
</gene>
<reference evidence="2 3" key="1">
    <citation type="journal article" date="2001" name="Nature">
        <title>Initial sequencing and analysis of the human genome.</title>
        <authorList>
            <consortium name="International Human Genome Sequencing Consortium"/>
            <person name="Lander E.S."/>
            <person name="Linton L.M."/>
            <person name="Birren B."/>
            <person name="Nusbaum C."/>
            <person name="Zody M.C."/>
            <person name="Baldwin J."/>
            <person name="Devon K."/>
            <person name="Dewar K."/>
            <person name="Doyle M."/>
            <person name="FitzHugh W."/>
            <person name="Funke R."/>
            <person name="Gage D."/>
            <person name="Harris K."/>
            <person name="Heaford A."/>
            <person name="Howland J."/>
            <person name="Kann L."/>
            <person name="Lehoczky J."/>
            <person name="LeVine R."/>
            <person name="McEwan P."/>
            <person name="McKernan K."/>
            <person name="Meldrim J."/>
            <person name="Mesirov J.P."/>
            <person name="Miranda C."/>
            <person name="Morris W."/>
            <person name="Naylor J."/>
            <person name="Raymond C."/>
            <person name="Rosetti M."/>
            <person name="Santos R."/>
            <person name="Sheridan A."/>
            <person name="Sougnez C."/>
            <person name="Stange-Thomann N."/>
            <person name="Stojanovic N."/>
            <person name="Subramanian A."/>
            <person name="Wyman D."/>
            <person name="Rogers J."/>
            <person name="Sulston J."/>
            <person name="Ainscough R."/>
            <person name="Beck S."/>
            <person name="Bentley D."/>
            <person name="Burton J."/>
            <person name="Clee C."/>
            <person name="Carter N."/>
            <person name="Coulson A."/>
            <person name="Deadman R."/>
            <person name="Deloukas P."/>
            <person name="Dunham A."/>
            <person name="Dunham I."/>
            <person name="Durbin R."/>
            <person name="French L."/>
            <person name="Grafham D."/>
            <person name="Gregory S."/>
            <person name="Hubbard T."/>
            <person name="Humphray S."/>
            <person name="Hunt A."/>
            <person name="Jones M."/>
            <person name="Lloyd C."/>
            <person name="McMurray A."/>
            <person name="Matthews L."/>
            <person name="Mercer S."/>
            <person name="Milne S."/>
            <person name="Mullikin J.C."/>
            <person name="Mungall A."/>
            <person name="Plumb R."/>
            <person name="Ross M."/>
            <person name="Shownkeen R."/>
            <person name="Sims S."/>
            <person name="Waterston R.H."/>
            <person name="Wilson R.K."/>
            <person name="Hillier L.W."/>
            <person name="McPherson J.D."/>
            <person name="Marra M.A."/>
            <person name="Mardis E.R."/>
            <person name="Fulton L.A."/>
            <person name="Chinwalla A.T."/>
            <person name="Pepin K.H."/>
            <person name="Gish W.R."/>
            <person name="Chissoe S.L."/>
            <person name="Wendl M.C."/>
            <person name="Delehaunty K.D."/>
            <person name="Miner T.L."/>
            <person name="Delehaunty A."/>
            <person name="Kramer J.B."/>
            <person name="Cook L.L."/>
            <person name="Fulton R.S."/>
            <person name="Johnson D.L."/>
            <person name="Minx P.J."/>
            <person name="Clifton S.W."/>
            <person name="Hawkins T."/>
            <person name="Branscomb E."/>
            <person name="Predki P."/>
            <person name="Richardson P."/>
            <person name="Wenning S."/>
            <person name="Slezak T."/>
            <person name="Doggett N."/>
            <person name="Cheng J.F."/>
            <person name="Olsen A."/>
            <person name="Lucas S."/>
            <person name="Elkin C."/>
            <person name="Uberbacher E."/>
            <person name="Frazier M."/>
            <person name="Gibbs R.A."/>
            <person name="Muzny D.M."/>
            <person name="Scherer S.E."/>
            <person name="Bouck J.B."/>
            <person name="Sodergren E.J."/>
            <person name="Worley K.C."/>
            <person name="Rives C.M."/>
            <person name="Gorrell J.H."/>
            <person name="Metzker M.L."/>
            <person name="Naylor S.L."/>
            <person name="Kucherlapati R.S."/>
            <person name="Nelson D.L."/>
            <person name="Weinstock G.M."/>
            <person name="Sakaki Y."/>
            <person name="Fujiyama A."/>
            <person name="Hattori M."/>
            <person name="Yada T."/>
            <person name="Toyoda A."/>
            <person name="Itoh T."/>
            <person name="Kawagoe C."/>
            <person name="Watanabe H."/>
            <person name="Totoki Y."/>
            <person name="Taylor T."/>
            <person name="Weissenbach J."/>
            <person name="Heilig R."/>
            <person name="Saurin W."/>
            <person name="Artiguenave F."/>
            <person name="Brottier P."/>
            <person name="Bruls T."/>
            <person name="Pelletier E."/>
            <person name="Robert C."/>
            <person name="Wincker P."/>
            <person name="Smith D.R."/>
            <person name="Doucette-Stamm L."/>
            <person name="Rubenfield M."/>
            <person name="Weinstock K."/>
            <person name="Lee H.M."/>
            <person name="Dubois J."/>
            <person name="Rosenthal A."/>
            <person name="Platzer M."/>
            <person name="Nyakatura G."/>
            <person name="Taudien S."/>
            <person name="Rump A."/>
            <person name="Yang H."/>
            <person name="Yu J."/>
            <person name="Wang J."/>
            <person name="Huang G."/>
            <person name="Gu J."/>
            <person name="Hood L."/>
            <person name="Rowen L."/>
            <person name="Madan A."/>
            <person name="Qin S."/>
            <person name="Davis R.W."/>
            <person name="Federspiel N.A."/>
            <person name="Abola A.P."/>
            <person name="Proctor M.J."/>
            <person name="Myers R.M."/>
            <person name="Schmutz J."/>
            <person name="Dickson M."/>
            <person name="Grimwood J."/>
            <person name="Cox D.R."/>
            <person name="Olson M.V."/>
            <person name="Kaul R."/>
            <person name="Raymond C."/>
            <person name="Shimizu N."/>
            <person name="Kawasaki K."/>
            <person name="Minoshima S."/>
            <person name="Evans G.A."/>
            <person name="Athanasiou M."/>
            <person name="Schultz R."/>
            <person name="Roe B.A."/>
            <person name="Chen F."/>
            <person name="Pan H."/>
            <person name="Ramser J."/>
            <person name="Lehrach H."/>
            <person name="Reinhardt R."/>
            <person name="McCombie W.R."/>
            <person name="de la Bastide M."/>
            <person name="Dedhia N."/>
            <person name="Blocker H."/>
            <person name="Hornischer K."/>
            <person name="Nordsiek G."/>
            <person name="Agarwala R."/>
            <person name="Aravind L."/>
            <person name="Bailey J.A."/>
            <person name="Bateman A."/>
            <person name="Batzoglou S."/>
            <person name="Birney E."/>
            <person name="Bork P."/>
            <person name="Brown D.G."/>
            <person name="Burge C.B."/>
            <person name="Cerutti L."/>
            <person name="Chen H.C."/>
            <person name="Church D."/>
            <person name="Clamp M."/>
            <person name="Copley R.R."/>
            <person name="Doerks T."/>
            <person name="Eddy S.R."/>
            <person name="Eichler E.E."/>
            <person name="Furey T.S."/>
            <person name="Galagan J."/>
            <person name="Gilbert J.G."/>
            <person name="Harmon C."/>
            <person name="Hayashizaki Y."/>
            <person name="Haussler D."/>
            <person name="Hermjakob H."/>
            <person name="Hokamp K."/>
            <person name="Jang W."/>
            <person name="Johnson L.S."/>
            <person name="Jones T.A."/>
            <person name="Kasif S."/>
            <person name="Kaspryzk A."/>
            <person name="Kennedy S."/>
            <person name="Kent W.J."/>
            <person name="Kitts P."/>
            <person name="Koonin E.V."/>
            <person name="Korf I."/>
            <person name="Kulp D."/>
            <person name="Lancet D."/>
            <person name="Lowe T.M."/>
            <person name="McLysaght A."/>
            <person name="Mikkelsen T."/>
            <person name="Moran J.V."/>
            <person name="Mulder N."/>
            <person name="Pollara V.J."/>
            <person name="Ponting C.P."/>
            <person name="Schuler G."/>
            <person name="Schultz J."/>
            <person name="Slater G."/>
            <person name="Smit A.F."/>
            <person name="Stupka E."/>
            <person name="Szustakowski J."/>
            <person name="Thierry-Mieg D."/>
            <person name="Thierry-Mieg J."/>
            <person name="Wagner L."/>
            <person name="Wallis J."/>
            <person name="Wheeler R."/>
            <person name="Williams A."/>
            <person name="Wolf Y.I."/>
            <person name="Wolfe K.H."/>
            <person name="Yang S.P."/>
            <person name="Yeh R.F."/>
            <person name="Collins F."/>
            <person name="Guyer M.S."/>
            <person name="Peterson J."/>
            <person name="Felsenfeld A."/>
            <person name="Wetterstrand K.A."/>
            <person name="Patrinos A."/>
            <person name="Morgan M.J."/>
            <person name="de Jong P."/>
            <person name="Catanese J.J."/>
            <person name="Osoegawa K."/>
            <person name="Shizuya H."/>
            <person name="Choi S."/>
            <person name="Chen Y.J."/>
        </authorList>
    </citation>
    <scope>NUCLEOTIDE SEQUENCE [LARGE SCALE GENOMIC DNA]</scope>
</reference>
<reference evidence="2" key="5">
    <citation type="submission" date="2025-09" db="UniProtKB">
        <authorList>
            <consortium name="Ensembl"/>
        </authorList>
    </citation>
    <scope>IDENTIFICATION</scope>
</reference>
<organism evidence="2 3">
    <name type="scientific">Homo sapiens</name>
    <name type="common">Human</name>
    <dbReference type="NCBI Taxonomy" id="9606"/>
    <lineage>
        <taxon>Eukaryota</taxon>
        <taxon>Metazoa</taxon>
        <taxon>Chordata</taxon>
        <taxon>Craniata</taxon>
        <taxon>Vertebrata</taxon>
        <taxon>Euteleostomi</taxon>
        <taxon>Mammalia</taxon>
        <taxon>Eutheria</taxon>
        <taxon>Euarchontoglires</taxon>
        <taxon>Primates</taxon>
        <taxon>Haplorrhini</taxon>
        <taxon>Catarrhini</taxon>
        <taxon>Hominidae</taxon>
        <taxon>Homo</taxon>
    </lineage>
</organism>
<dbReference type="Ensembl" id="ENST00000599717.5">
    <property type="protein sequence ID" value="ENSP00000470681.1"/>
    <property type="gene ID" value="ENSG00000012124.17"/>
</dbReference>
<protein>
    <submittedName>
        <fullName evidence="2">CD22 molecule</fullName>
    </submittedName>
</protein>
<evidence type="ECO:0000256" key="1">
    <source>
        <dbReference type="SAM" id="SignalP"/>
    </source>
</evidence>
<dbReference type="OrthoDB" id="10039395at2759"/>
<proteinExistence type="predicted"/>
<dbReference type="EMBL" id="AC002132">
    <property type="status" value="NOT_ANNOTATED_CDS"/>
    <property type="molecule type" value="Genomic_DNA"/>
</dbReference>
<dbReference type="GeneTree" id="ENSGT01010000222294"/>
<feature type="chain" id="PRO_5004003729" evidence="1">
    <location>
        <begin position="18"/>
        <end position="38"/>
    </location>
</feature>
<dbReference type="AlphaFoldDB" id="M0QZP5"/>
<name>M0QZP5_HUMAN</name>
<dbReference type="VEuPathDB" id="HostDB:ENSG00000012124"/>
<feature type="signal peptide" evidence="1">
    <location>
        <begin position="1"/>
        <end position="17"/>
    </location>
</feature>
<dbReference type="Bgee" id="ENSG00000012124">
    <property type="expression patterns" value="Expressed in spleen and 161 other cell types or tissues"/>
</dbReference>
<reference evidence="2" key="4">
    <citation type="submission" date="2025-08" db="UniProtKB">
        <authorList>
            <consortium name="Ensembl"/>
        </authorList>
    </citation>
    <scope>IDENTIFICATION</scope>
</reference>
<dbReference type="OpenTargets" id="ENSG00000012124"/>
<sequence length="38" mass="3911">MHLLGPWLLLLVNGFLSTLKPSTPGRGPASGSPAPTEP</sequence>
<keyword evidence="1" id="KW-0732">Signal</keyword>
<dbReference type="UCSC" id="uc060xbj.1">
    <property type="organism name" value="human"/>
</dbReference>
<keyword evidence="3" id="KW-1185">Reference proteome</keyword>
<dbReference type="EMBL" id="U62631">
    <property type="status" value="NOT_ANNOTATED_CDS"/>
    <property type="molecule type" value="Genomic_DNA"/>
</dbReference>
<dbReference type="EMBL" id="KC877723">
    <property type="status" value="NOT_ANNOTATED_CDS"/>
    <property type="molecule type" value="Genomic_DNA"/>
</dbReference>
<dbReference type="Proteomes" id="UP000005640">
    <property type="component" value="Chromosome 19"/>
</dbReference>
<dbReference type="Ensembl" id="ENST00000599717.5">
    <property type="protein sequence ID" value="ENSP00000470681.1"/>
    <property type="gene ID" value="ENSG00000012124.18"/>
</dbReference>
<dbReference type="SMR" id="M0QZP5"/>